<keyword evidence="2" id="KW-1185">Reference proteome</keyword>
<dbReference type="STRING" id="133383.A0A1R0H5Q5"/>
<dbReference type="PANTHER" id="PTHR12894">
    <property type="entry name" value="CNH DOMAIN CONTAINING"/>
    <property type="match status" value="1"/>
</dbReference>
<sequence>MADIKSYKILNLDDQERVVQLVSIPSFLIHPLTGKKVRPPRPRVAVVGKNEFIILTISSEDSGSLGVIVGLDGEARRGTLQFSEYPRSILYDDPYILALFSDGRIEFHNTLTHEIVSHNFVVPENKKPRMLAYVSSIPVISMKEELVNAEFSMVDFDSNFKQQYAKSSYHSRQKEEMNFSNICNKFNANITILYNDSVKILIRPSKFIEICRLLDEKRIEEAIDEIERSLPNHTSDFTTPPEIKYLYQRVSLVFLESLLFDDALEYLKKGSLDPRALLSLYNQLYPYLKTVIESLDGLPLTRDVRILIKNMHDINTLVRNGSNQFTGGNSEIAAELELSLLQNANDLLCRFLEYCKKIYSSYEILIPINTALAMLYSNTKEIKKFTVLLFEQSSSIDSDILIKYLESKNHLYFASLVYKSYEVPEKVLDIWEEILKSKDTESGFDGDEEYLEYITELKNEELTSRRFYKVLDFKPSLAVKMFYKLSPGTVAGLNTDLLIAKFEAIGDDKVLGDFIERLVEVHHSKSPIYSTLLIQIRIRDIGRWFFKSKGILEEGRALRSELENAYRIRQNRDIHLTFRDFLVGMIGLINEIQNNGKKVDQGGIVSGKSIDFSNSINFNSQKNELYDECLRSKMSKGYTTSLRLRYNLLELMLDPQQLFDTNLVFETIKVHAPNYLYLEMAIILARVGNIKDAVNILVHSAQDFGEAELICFGSNQSLSLSRLTPLSIETSRKRLSATKKPGPVSEGGKKPDFLNSESVAKSMIEEGLINQFPDTLQPELNIIGDNLKYRIFFEYLSLQDSELGYSLILGLVTRSDFNYDYRIILNNVPISWEASPFVSYFKTILEANLNKTNASKLSLILLSKSIQTLRSEKYYTTQFPELAPTFLKRNFGKTGAMFPINSIINDINSYFILSPDIKNPEKPIVKKTAFNGNKYDIESELKGKTHVTIRESDICENCGIAIGCDRPFLFMPSTKKIYHQNCAKESSKQT</sequence>
<evidence type="ECO:0000313" key="1">
    <source>
        <dbReference type="EMBL" id="OLY84542.1"/>
    </source>
</evidence>
<organism evidence="1 2">
    <name type="scientific">Smittium mucronatum</name>
    <dbReference type="NCBI Taxonomy" id="133383"/>
    <lineage>
        <taxon>Eukaryota</taxon>
        <taxon>Fungi</taxon>
        <taxon>Fungi incertae sedis</taxon>
        <taxon>Zoopagomycota</taxon>
        <taxon>Kickxellomycotina</taxon>
        <taxon>Harpellomycetes</taxon>
        <taxon>Harpellales</taxon>
        <taxon>Legeriomycetaceae</taxon>
        <taxon>Smittium</taxon>
    </lineage>
</organism>
<gene>
    <name evidence="1" type="ORF">AYI68_g1289</name>
</gene>
<dbReference type="OrthoDB" id="10258882at2759"/>
<dbReference type="EMBL" id="LSSL01000460">
    <property type="protein sequence ID" value="OLY84542.1"/>
    <property type="molecule type" value="Genomic_DNA"/>
</dbReference>
<dbReference type="InterPro" id="IPR032914">
    <property type="entry name" value="Vam6/VPS39/TRAP1"/>
</dbReference>
<dbReference type="GO" id="GO:0005737">
    <property type="term" value="C:cytoplasm"/>
    <property type="evidence" value="ECO:0007669"/>
    <property type="project" value="TreeGrafter"/>
</dbReference>
<comment type="caution">
    <text evidence="1">The sequence shown here is derived from an EMBL/GenBank/DDBJ whole genome shotgun (WGS) entry which is preliminary data.</text>
</comment>
<dbReference type="GO" id="GO:0006914">
    <property type="term" value="P:autophagy"/>
    <property type="evidence" value="ECO:0007669"/>
    <property type="project" value="TreeGrafter"/>
</dbReference>
<dbReference type="Proteomes" id="UP000187455">
    <property type="component" value="Unassembled WGS sequence"/>
</dbReference>
<protein>
    <submittedName>
        <fullName evidence="1">Vacuolar protein sorting-associated protein 3</fullName>
    </submittedName>
</protein>
<evidence type="ECO:0000313" key="2">
    <source>
        <dbReference type="Proteomes" id="UP000187455"/>
    </source>
</evidence>
<dbReference type="AlphaFoldDB" id="A0A1R0H5Q5"/>
<name>A0A1R0H5Q5_9FUNG</name>
<reference evidence="1 2" key="1">
    <citation type="journal article" date="2016" name="Mol. Biol. Evol.">
        <title>Genome-Wide Survey of Gut Fungi (Harpellales) Reveals the First Horizontally Transferred Ubiquitin Gene from a Mosquito Host.</title>
        <authorList>
            <person name="Wang Y."/>
            <person name="White M.M."/>
            <person name="Kvist S."/>
            <person name="Moncalvo J.M."/>
        </authorList>
    </citation>
    <scope>NUCLEOTIDE SEQUENCE [LARGE SCALE GENOMIC DNA]</scope>
    <source>
        <strain evidence="1 2">ALG-7-W6</strain>
    </source>
</reference>
<dbReference type="PANTHER" id="PTHR12894:SF27">
    <property type="entry name" value="TRANSFORMING GROWTH FACTOR-BETA RECEPTOR-ASSOCIATED PROTEIN 1"/>
    <property type="match status" value="1"/>
</dbReference>
<proteinExistence type="predicted"/>
<dbReference type="GO" id="GO:0034058">
    <property type="term" value="P:endosomal vesicle fusion"/>
    <property type="evidence" value="ECO:0007669"/>
    <property type="project" value="TreeGrafter"/>
</dbReference>
<dbReference type="GO" id="GO:0016020">
    <property type="term" value="C:membrane"/>
    <property type="evidence" value="ECO:0007669"/>
    <property type="project" value="TreeGrafter"/>
</dbReference>
<accession>A0A1R0H5Q5</accession>